<gene>
    <name evidence="4" type="ORF">ATNIH1004_002306</name>
    <name evidence="5" type="ORF">EYZ11_002659</name>
</gene>
<dbReference type="OrthoDB" id="415590at2759"/>
<dbReference type="RefSeq" id="XP_033428996.1">
    <property type="nucleotide sequence ID" value="XM_033567001.1"/>
</dbReference>
<name>A0A4S3JQ81_9EURO</name>
<keyword evidence="6" id="KW-1185">Reference proteome</keyword>
<dbReference type="STRING" id="1220188.A0A4S3JQ81"/>
<dbReference type="GO" id="GO:0000976">
    <property type="term" value="F:transcription cis-regulatory region binding"/>
    <property type="evidence" value="ECO:0007669"/>
    <property type="project" value="TreeGrafter"/>
</dbReference>
<comment type="caution">
    <text evidence="5">The sequence shown here is derived from an EMBL/GenBank/DDBJ whole genome shotgun (WGS) entry which is preliminary data.</text>
</comment>
<proteinExistence type="predicted"/>
<comment type="subcellular location">
    <subcellularLocation>
        <location evidence="1">Nucleus</location>
    </subcellularLocation>
</comment>
<evidence type="ECO:0000313" key="6">
    <source>
        <dbReference type="Proteomes" id="UP000308092"/>
    </source>
</evidence>
<dbReference type="AlphaFoldDB" id="A0A4S3JQ81"/>
<dbReference type="InterPro" id="IPR021858">
    <property type="entry name" value="Fun_TF"/>
</dbReference>
<dbReference type="Proteomes" id="UP000308092">
    <property type="component" value="Unassembled WGS sequence"/>
</dbReference>
<protein>
    <recommendedName>
        <fullName evidence="8">Transcription factor domain-containing protein</fullName>
    </recommendedName>
</protein>
<evidence type="ECO:0000313" key="7">
    <source>
        <dbReference type="Proteomes" id="UP000324241"/>
    </source>
</evidence>
<reference evidence="5 6" key="1">
    <citation type="submission" date="2019-03" db="EMBL/GenBank/DDBJ databases">
        <title>The genome sequence of a newly discovered highly antifungal drug resistant Aspergillus species, Aspergillus tanneri NIH 1004.</title>
        <authorList>
            <person name="Mounaud S."/>
            <person name="Singh I."/>
            <person name="Joardar V."/>
            <person name="Pakala S."/>
            <person name="Pakala S."/>
            <person name="Venepally P."/>
            <person name="Hoover J."/>
            <person name="Nierman W."/>
            <person name="Chung J."/>
            <person name="Losada L."/>
        </authorList>
    </citation>
    <scope>NUCLEOTIDE SEQUENCE [LARGE SCALE GENOMIC DNA]</scope>
    <source>
        <strain evidence="5 6">NIH1004</strain>
    </source>
</reference>
<reference evidence="4 7" key="2">
    <citation type="submission" date="2019-08" db="EMBL/GenBank/DDBJ databases">
        <title>The genome sequence of a newly discovered highly antifungal drug resistant Aspergillus species, Aspergillus tanneri NIH 1004.</title>
        <authorList>
            <person name="Mounaud S."/>
            <person name="Singh I."/>
            <person name="Joardar V."/>
            <person name="Pakala S."/>
            <person name="Pakala S."/>
            <person name="Venepally P."/>
            <person name="Chung J.K."/>
            <person name="Losada L."/>
            <person name="Nierman W.C."/>
        </authorList>
    </citation>
    <scope>NUCLEOTIDE SEQUENCE [LARGE SCALE GENOMIC DNA]</scope>
    <source>
        <strain evidence="4 7">NIH1004</strain>
    </source>
</reference>
<organism evidence="5 6">
    <name type="scientific">Aspergillus tanneri</name>
    <dbReference type="NCBI Taxonomy" id="1220188"/>
    <lineage>
        <taxon>Eukaryota</taxon>
        <taxon>Fungi</taxon>
        <taxon>Dikarya</taxon>
        <taxon>Ascomycota</taxon>
        <taxon>Pezizomycotina</taxon>
        <taxon>Eurotiomycetes</taxon>
        <taxon>Eurotiomycetidae</taxon>
        <taxon>Eurotiales</taxon>
        <taxon>Aspergillaceae</taxon>
        <taxon>Aspergillus</taxon>
        <taxon>Aspergillus subgen. Circumdati</taxon>
    </lineage>
</organism>
<dbReference type="EMBL" id="QUQM01000001">
    <property type="protein sequence ID" value="KAA8649635.1"/>
    <property type="molecule type" value="Genomic_DNA"/>
</dbReference>
<dbReference type="CDD" id="cd12148">
    <property type="entry name" value="fungal_TF_MHR"/>
    <property type="match status" value="1"/>
</dbReference>
<dbReference type="GeneID" id="54325008"/>
<dbReference type="VEuPathDB" id="FungiDB:EYZ11_002659"/>
<evidence type="ECO:0000256" key="3">
    <source>
        <dbReference type="SAM" id="MobiDB-lite"/>
    </source>
</evidence>
<dbReference type="GO" id="GO:0045944">
    <property type="term" value="P:positive regulation of transcription by RNA polymerase II"/>
    <property type="evidence" value="ECO:0007669"/>
    <property type="project" value="TreeGrafter"/>
</dbReference>
<evidence type="ECO:0000256" key="2">
    <source>
        <dbReference type="ARBA" id="ARBA00023242"/>
    </source>
</evidence>
<dbReference type="GO" id="GO:0003700">
    <property type="term" value="F:DNA-binding transcription factor activity"/>
    <property type="evidence" value="ECO:0007669"/>
    <property type="project" value="TreeGrafter"/>
</dbReference>
<feature type="region of interest" description="Disordered" evidence="3">
    <location>
        <begin position="1"/>
        <end position="38"/>
    </location>
</feature>
<accession>A0A4S3JQ81</accession>
<evidence type="ECO:0000313" key="5">
    <source>
        <dbReference type="EMBL" id="THC97859.1"/>
    </source>
</evidence>
<dbReference type="GO" id="GO:0005634">
    <property type="term" value="C:nucleus"/>
    <property type="evidence" value="ECO:0007669"/>
    <property type="project" value="UniProtKB-SubCell"/>
</dbReference>
<dbReference type="Pfam" id="PF11951">
    <property type="entry name" value="Fungal_trans_2"/>
    <property type="match status" value="1"/>
</dbReference>
<dbReference type="EMBL" id="SOSA01000061">
    <property type="protein sequence ID" value="THC97859.1"/>
    <property type="molecule type" value="Genomic_DNA"/>
</dbReference>
<evidence type="ECO:0000256" key="1">
    <source>
        <dbReference type="ARBA" id="ARBA00004123"/>
    </source>
</evidence>
<keyword evidence="2" id="KW-0539">Nucleus</keyword>
<dbReference type="Proteomes" id="UP000324241">
    <property type="component" value="Unassembled WGS sequence"/>
</dbReference>
<sequence>MLEARSSAPSRGHSPHYLLAPDTHLSTPPNAQLHDFTDGPEISVDLPKEEEYILWKNWLEEIAPWLDKFDNQCHFQNTLPIMARSQDHLRYAILALSARQLERKDPTLPTERSLMLYHQAIHLLLPKLPSRSTPVIASCVVLCVLEMLSCAPKAWSRHLDGCAGLMEAVGINGIVGGVEQALFWCFARMDVCGGLISSIKTLIPVHHWVPGIDLDTDIGLFHSASAFDTYANQAVYLCAQALDILAPSYPFGRISSFRGRGSSLPDRTFTERWLALSKYVENWHTQRPDEMKPVMHMPSSPTSPFPTILFANPAAISGNQLYHTASMLMLQARPLGIRLDPKPQSMLWHARQVCGISMSNDRHGAWTNSIQPLWIAGQWMSHESEHRVILELLERIEKESGWPTQWRAEDLKEFWGDD</sequence>
<evidence type="ECO:0008006" key="8">
    <source>
        <dbReference type="Google" id="ProtNLM"/>
    </source>
</evidence>
<dbReference type="PANTHER" id="PTHR37534">
    <property type="entry name" value="TRANSCRIPTIONAL ACTIVATOR PROTEIN UGA3"/>
    <property type="match status" value="1"/>
</dbReference>
<dbReference type="PANTHER" id="PTHR37534:SF4">
    <property type="entry name" value="ZN(II)2CYS6 TRANSCRIPTION FACTOR (EUROFUNG)"/>
    <property type="match status" value="1"/>
</dbReference>
<evidence type="ECO:0000313" key="4">
    <source>
        <dbReference type="EMBL" id="KAA8649635.1"/>
    </source>
</evidence>